<reference evidence="2 3" key="1">
    <citation type="journal article" date="2018" name="Front. Microbiol.">
        <title>Hydrolytic Capabilities as a Key to Environmental Success: Chitinolytic and Cellulolytic Acidobacteria From Acidic Sub-arctic Soils and Boreal Peatlands.</title>
        <authorList>
            <person name="Belova S.E."/>
            <person name="Ravin N.V."/>
            <person name="Pankratov T.A."/>
            <person name="Rakitin A.L."/>
            <person name="Ivanova A.A."/>
            <person name="Beletsky A.V."/>
            <person name="Mardanov A.V."/>
            <person name="Sinninghe Damste J.S."/>
            <person name="Dedysh S.N."/>
        </authorList>
    </citation>
    <scope>NUCLEOTIDE SEQUENCE [LARGE SCALE GENOMIC DNA]</scope>
    <source>
        <strain evidence="2 3">SBC82</strain>
    </source>
</reference>
<organism evidence="2 3">
    <name type="scientific">Acidisarcina polymorpha</name>
    <dbReference type="NCBI Taxonomy" id="2211140"/>
    <lineage>
        <taxon>Bacteria</taxon>
        <taxon>Pseudomonadati</taxon>
        <taxon>Acidobacteriota</taxon>
        <taxon>Terriglobia</taxon>
        <taxon>Terriglobales</taxon>
        <taxon>Acidobacteriaceae</taxon>
        <taxon>Acidisarcina</taxon>
    </lineage>
</organism>
<dbReference type="EMBL" id="CP030840">
    <property type="protein sequence ID" value="AXC12695.1"/>
    <property type="molecule type" value="Genomic_DNA"/>
</dbReference>
<dbReference type="PANTHER" id="PTHR12110:SF41">
    <property type="entry name" value="INOSOSE DEHYDRATASE"/>
    <property type="match status" value="1"/>
</dbReference>
<dbReference type="Proteomes" id="UP000253606">
    <property type="component" value="Chromosome"/>
</dbReference>
<dbReference type="InterPro" id="IPR050312">
    <property type="entry name" value="IolE/XylAMocC-like"/>
</dbReference>
<dbReference type="InterPro" id="IPR013022">
    <property type="entry name" value="Xyl_isomerase-like_TIM-brl"/>
</dbReference>
<name>A0A2Z5G219_9BACT</name>
<dbReference type="SUPFAM" id="SSF51658">
    <property type="entry name" value="Xylose isomerase-like"/>
    <property type="match status" value="1"/>
</dbReference>
<sequence length="291" mass="31037">MKSAGAFAIGGALPAITGFNAFALGLKSGASIQIGAQTNAWAINPKNFGSFLAVLGQVKQVGYAGFETGFVNLLAEFDSPNVARQKIADTGLTFFGIHIFLPPDKVDQATRLPGAALYEKVARGGVALGPQHLILSGAPSRTADELKAKIEALNTAGRFSKSLGLPLAYHNHWWEFDSKVGEIDALYSQTDPALVSFLLDAGHAYRGGADVPAFLRSHAKRLVGVHLRDYEDGKQVPLGQGRFPLSEVAATLKQLQWKGWVLNEEEREDGTKGGLTVIEPAFKALQGVLAE</sequence>
<proteinExistence type="predicted"/>
<evidence type="ECO:0000313" key="3">
    <source>
        <dbReference type="Proteomes" id="UP000253606"/>
    </source>
</evidence>
<dbReference type="KEGG" id="abas:ACPOL_3408"/>
<protein>
    <submittedName>
        <fullName evidence="2">Inosose dehydratase</fullName>
    </submittedName>
</protein>
<keyword evidence="3" id="KW-1185">Reference proteome</keyword>
<feature type="domain" description="Xylose isomerase-like TIM barrel" evidence="1">
    <location>
        <begin position="57"/>
        <end position="276"/>
    </location>
</feature>
<dbReference type="PANTHER" id="PTHR12110">
    <property type="entry name" value="HYDROXYPYRUVATE ISOMERASE"/>
    <property type="match status" value="1"/>
</dbReference>
<accession>A0A2Z5G219</accession>
<dbReference type="Pfam" id="PF01261">
    <property type="entry name" value="AP_endonuc_2"/>
    <property type="match status" value="1"/>
</dbReference>
<gene>
    <name evidence="2" type="ORF">ACPOL_3408</name>
</gene>
<dbReference type="AlphaFoldDB" id="A0A2Z5G219"/>
<evidence type="ECO:0000313" key="2">
    <source>
        <dbReference type="EMBL" id="AXC12695.1"/>
    </source>
</evidence>
<evidence type="ECO:0000259" key="1">
    <source>
        <dbReference type="Pfam" id="PF01261"/>
    </source>
</evidence>
<dbReference type="Gene3D" id="3.20.20.150">
    <property type="entry name" value="Divalent-metal-dependent TIM barrel enzymes"/>
    <property type="match status" value="1"/>
</dbReference>
<dbReference type="InterPro" id="IPR036237">
    <property type="entry name" value="Xyl_isomerase-like_sf"/>
</dbReference>